<organism evidence="1">
    <name type="scientific">Citrobacter freundii</name>
    <dbReference type="NCBI Taxonomy" id="546"/>
    <lineage>
        <taxon>Bacteria</taxon>
        <taxon>Pseudomonadati</taxon>
        <taxon>Pseudomonadota</taxon>
        <taxon>Gammaproteobacteria</taxon>
        <taxon>Enterobacterales</taxon>
        <taxon>Enterobacteriaceae</taxon>
        <taxon>Citrobacter</taxon>
        <taxon>Citrobacter freundii complex</taxon>
    </lineage>
</organism>
<reference evidence="2" key="2">
    <citation type="submission" date="2023-10" db="EMBL/GenBank/DDBJ databases">
        <title>Fecal carriage and genetic characteristics of carbapenem-resistant Enterobacterales among healthy adults from four provinces of China.</title>
        <authorList>
            <person name="Li Y."/>
            <person name="Zhang R."/>
        </authorList>
    </citation>
    <scope>NUCLEOTIDE SEQUENCE</scope>
    <source>
        <strain evidence="2">HN-136</strain>
    </source>
</reference>
<gene>
    <name evidence="1" type="ORF">p112298KPC_061</name>
    <name evidence="2" type="ORF">RYZ67_21255</name>
</gene>
<dbReference type="RefSeq" id="WP_053389740.1">
    <property type="nucleotide sequence ID" value="NZ_CM008470.1"/>
</dbReference>
<dbReference type="Proteomes" id="UP001278087">
    <property type="component" value="Unassembled WGS sequence"/>
</dbReference>
<evidence type="ECO:0000313" key="1">
    <source>
        <dbReference type="EMBL" id="ALA08740.1"/>
    </source>
</evidence>
<dbReference type="EMBL" id="KP987215">
    <property type="protein sequence ID" value="ALA08740.1"/>
    <property type="molecule type" value="Genomic_DNA"/>
</dbReference>
<dbReference type="GeneID" id="39724731"/>
<evidence type="ECO:0000313" key="2">
    <source>
        <dbReference type="EMBL" id="MDW2760989.1"/>
    </source>
</evidence>
<protein>
    <submittedName>
        <fullName evidence="1">Uncharacterized protein</fullName>
    </submittedName>
</protein>
<sequence>MNLYMTLAPTRSRQILSENNWPSSVVVQPDANCYCFTISGHVTTESIMAMLPAIASRGHLDTRAVHGLQQMCSDLNLCASVSGEILKGDPCVRVDFEEANPICIGLTEAIEADLMVLCRQIFIDAGIINDMTGAQYEGINIFERQTRHFWVFGEAWNDMPPLMRPDAEQQQLWLTEIFHHGAAVVAVGLAIYRDFDMVREGDRSAGICIIRPGAPVRHWLPLKALHALADEVRQRIIHDRELTSSFS</sequence>
<dbReference type="AlphaFoldDB" id="A0A0K2CSE1"/>
<dbReference type="EMBL" id="JAWPBU010000034">
    <property type="protein sequence ID" value="MDW2760989.1"/>
    <property type="molecule type" value="Genomic_DNA"/>
</dbReference>
<geneLocation type="plasmid" evidence="1">
    <name>p112298-KPC</name>
</geneLocation>
<keyword evidence="1" id="KW-0614">Plasmid</keyword>
<proteinExistence type="predicted"/>
<reference evidence="1" key="1">
    <citation type="journal article" date="2015" name="J. Antimicrob. Chemother.">
        <title>Coexistence of a novel KPC-2-encoding MDR plasmid and an NDM-1-encoding pNDM-HN380-like plasmid in a clinical isolate of Citrobacter freundii.</title>
        <authorList>
            <person name="Feng J."/>
            <person name="Qiu Y."/>
            <person name="Yin Z."/>
            <person name="Chen W."/>
            <person name="Yang H."/>
            <person name="Yang W."/>
            <person name="Wang J."/>
            <person name="Gao Y."/>
            <person name="Zhou D."/>
        </authorList>
    </citation>
    <scope>NUCLEOTIDE SEQUENCE</scope>
    <source>
        <strain evidence="1">112298</strain>
        <plasmid evidence="1">p112298-KPC</plasmid>
    </source>
</reference>
<accession>A0A0K2CSE1</accession>
<name>A0A0K2CSE1_CITFR</name>